<evidence type="ECO:0000259" key="3">
    <source>
        <dbReference type="Pfam" id="PF03962"/>
    </source>
</evidence>
<feature type="region of interest" description="Disordered" evidence="2">
    <location>
        <begin position="100"/>
        <end position="149"/>
    </location>
</feature>
<evidence type="ECO:0000313" key="5">
    <source>
        <dbReference type="Proteomes" id="UP001165120"/>
    </source>
</evidence>
<dbReference type="EMBL" id="BSXN01001617">
    <property type="protein sequence ID" value="GME73822.1"/>
    <property type="molecule type" value="Genomic_DNA"/>
</dbReference>
<feature type="coiled-coil region" evidence="1">
    <location>
        <begin position="157"/>
        <end position="184"/>
    </location>
</feature>
<evidence type="ECO:0000256" key="1">
    <source>
        <dbReference type="SAM" id="Coils"/>
    </source>
</evidence>
<keyword evidence="5" id="KW-1185">Reference proteome</keyword>
<name>A0A9W6WI28_CANBO</name>
<gene>
    <name evidence="4" type="ORF">Cboi02_000419100</name>
</gene>
<comment type="caution">
    <text evidence="4">The sequence shown here is derived from an EMBL/GenBank/DDBJ whole genome shotgun (WGS) entry which is preliminary data.</text>
</comment>
<sequence>MQIKDILQNLIDDNLINSEKCGTLKVYWSFKGNKEINSNNLKIEKIEKIKSKIKSLSQSNELLIGKIQDLETNRNCEIEITSCEITKEIKLHFPEFEIDDKKNNNEKEEDDSSNDSEESDRSKDPTESDDSDDSDDSDKSSEELSKQGNEPTLKIDREFLIARLQKVEDEYTLLEKKLKKIKMSNPKYINEVKDKIAFVNDMTEIITGNITFVCFQLLKFYLLTLQKDNIDELILYFTKKSNLPANIIRKEFQIPESFDD</sequence>
<dbReference type="AlphaFoldDB" id="A0A9W6WI28"/>
<accession>A0A9W6WI28</accession>
<proteinExistence type="predicted"/>
<evidence type="ECO:0000256" key="2">
    <source>
        <dbReference type="SAM" id="MobiDB-lite"/>
    </source>
</evidence>
<feature type="compositionally biased region" description="Acidic residues" evidence="2">
    <location>
        <begin position="127"/>
        <end position="136"/>
    </location>
</feature>
<reference evidence="4" key="1">
    <citation type="submission" date="2023-04" db="EMBL/GenBank/DDBJ databases">
        <title>Candida boidinii NBRC 10035.</title>
        <authorList>
            <person name="Ichikawa N."/>
            <person name="Sato H."/>
            <person name="Tonouchi N."/>
        </authorList>
    </citation>
    <scope>NUCLEOTIDE SEQUENCE</scope>
    <source>
        <strain evidence="4">NBRC 10035</strain>
    </source>
</reference>
<feature type="compositionally biased region" description="Acidic residues" evidence="2">
    <location>
        <begin position="107"/>
        <end position="118"/>
    </location>
</feature>
<organism evidence="4 5">
    <name type="scientific">Candida boidinii</name>
    <name type="common">Yeast</name>
    <dbReference type="NCBI Taxonomy" id="5477"/>
    <lineage>
        <taxon>Eukaryota</taxon>
        <taxon>Fungi</taxon>
        <taxon>Dikarya</taxon>
        <taxon>Ascomycota</taxon>
        <taxon>Saccharomycotina</taxon>
        <taxon>Pichiomycetes</taxon>
        <taxon>Pichiales</taxon>
        <taxon>Pichiaceae</taxon>
        <taxon>Ogataea</taxon>
        <taxon>Ogataea/Candida clade</taxon>
    </lineage>
</organism>
<protein>
    <submittedName>
        <fullName evidence="4">Unnamed protein product</fullName>
    </submittedName>
</protein>
<evidence type="ECO:0000313" key="4">
    <source>
        <dbReference type="EMBL" id="GME73822.1"/>
    </source>
</evidence>
<dbReference type="Pfam" id="PF03962">
    <property type="entry name" value="Mnd1"/>
    <property type="match status" value="1"/>
</dbReference>
<dbReference type="Proteomes" id="UP001165120">
    <property type="component" value="Unassembled WGS sequence"/>
</dbReference>
<dbReference type="InterPro" id="IPR040453">
    <property type="entry name" value="Mnd1_HTH"/>
</dbReference>
<feature type="domain" description="Mnd1 HTH" evidence="3">
    <location>
        <begin position="1"/>
        <end position="31"/>
    </location>
</feature>
<keyword evidence="1" id="KW-0175">Coiled coil</keyword>